<evidence type="ECO:0000313" key="10">
    <source>
        <dbReference type="Proteomes" id="UP000294813"/>
    </source>
</evidence>
<keyword evidence="7" id="KW-1208">Phospholipid metabolism</keyword>
<evidence type="ECO:0000256" key="4">
    <source>
        <dbReference type="ARBA" id="ARBA00022842"/>
    </source>
</evidence>
<dbReference type="Gene3D" id="3.20.20.390">
    <property type="entry name" value="FMN-linked oxidoreductases"/>
    <property type="match status" value="1"/>
</dbReference>
<comment type="catalytic activity">
    <reaction evidence="8">
        <text>sn-glycerol 1-phosphate + all-trans-heptaprenyl diphosphate = 3-heptaprenyl-sn-glycero-1-phosphate + diphosphate</text>
        <dbReference type="Rhea" id="RHEA:33495"/>
        <dbReference type="ChEBI" id="CHEBI:33019"/>
        <dbReference type="ChEBI" id="CHEBI:57685"/>
        <dbReference type="ChEBI" id="CHEBI:58206"/>
        <dbReference type="ChEBI" id="CHEBI:64781"/>
        <dbReference type="EC" id="2.5.1.n9"/>
    </reaction>
</comment>
<evidence type="ECO:0000256" key="5">
    <source>
        <dbReference type="ARBA" id="ARBA00023098"/>
    </source>
</evidence>
<reference evidence="9 10" key="1">
    <citation type="submission" date="2019-03" db="EMBL/GenBank/DDBJ databases">
        <title>Genomic Encyclopedia of Type Strains, Phase IV (KMG-IV): sequencing the most valuable type-strain genomes for metagenomic binning, comparative biology and taxonomic classification.</title>
        <authorList>
            <person name="Goeker M."/>
        </authorList>
    </citation>
    <scope>NUCLEOTIDE SEQUENCE [LARGE SCALE GENOMIC DNA]</scope>
    <source>
        <strain evidence="9 10">DSM 11170</strain>
    </source>
</reference>
<dbReference type="NCBIfam" id="NF003199">
    <property type="entry name" value="PRK04169.1-3"/>
    <property type="match status" value="1"/>
</dbReference>
<evidence type="ECO:0000256" key="6">
    <source>
        <dbReference type="ARBA" id="ARBA00023209"/>
    </source>
</evidence>
<dbReference type="AlphaFoldDB" id="A0A4R2RCD2"/>
<protein>
    <submittedName>
        <fullName evidence="9">Putative glycerol-1-phosphate prenyltransferase</fullName>
    </submittedName>
</protein>
<dbReference type="NCBIfam" id="TIGR01768">
    <property type="entry name" value="GGGP-family"/>
    <property type="match status" value="1"/>
</dbReference>
<evidence type="ECO:0000256" key="8">
    <source>
        <dbReference type="ARBA" id="ARBA00048318"/>
    </source>
</evidence>
<sequence>MVSDISFIFICAGGMVATLLVKLDPGRELEDARWQAVLRSGADGIIVGGTQDITADNLASLWRRVRDYPGQRIVEVTVEGCTILDADQYWVPMVLNAPNAHWLLGAQSQALARQQGSIPWERVLPIGYVVLNPRSAVAQLTEAQTNMDDEQLAGLVQMSHRLLGIPWLYFEYSGIWGDAQRMARLRGRYPLAPMIYGGGITCAWQAKTMSQYCDQIVVGNVVYESADLAQALQEIREAIKN</sequence>
<proteinExistence type="predicted"/>
<keyword evidence="2 9" id="KW-0808">Transferase</keyword>
<dbReference type="InterPro" id="IPR008205">
    <property type="entry name" value="GGGP_HepGP_synthase"/>
</dbReference>
<evidence type="ECO:0000256" key="2">
    <source>
        <dbReference type="ARBA" id="ARBA00022679"/>
    </source>
</evidence>
<dbReference type="Pfam" id="PF01884">
    <property type="entry name" value="PcrB"/>
    <property type="match status" value="1"/>
</dbReference>
<dbReference type="GO" id="GO:0046872">
    <property type="term" value="F:metal ion binding"/>
    <property type="evidence" value="ECO:0007669"/>
    <property type="project" value="UniProtKB-KW"/>
</dbReference>
<evidence type="ECO:0000256" key="7">
    <source>
        <dbReference type="ARBA" id="ARBA00023264"/>
    </source>
</evidence>
<comment type="caution">
    <text evidence="9">The sequence shown here is derived from an EMBL/GenBank/DDBJ whole genome shotgun (WGS) entry which is preliminary data.</text>
</comment>
<evidence type="ECO:0000256" key="1">
    <source>
        <dbReference type="ARBA" id="ARBA00022516"/>
    </source>
</evidence>
<accession>A0A4R2RCD2</accession>
<evidence type="ECO:0000256" key="3">
    <source>
        <dbReference type="ARBA" id="ARBA00022723"/>
    </source>
</evidence>
<dbReference type="EMBL" id="SLXT01000037">
    <property type="protein sequence ID" value="TCP60463.1"/>
    <property type="molecule type" value="Genomic_DNA"/>
</dbReference>
<dbReference type="GO" id="GO:0120536">
    <property type="term" value="F:heptaprenylglyceryl phosphate synthase activity"/>
    <property type="evidence" value="ECO:0007669"/>
    <property type="project" value="UniProtKB-ARBA"/>
</dbReference>
<keyword evidence="1" id="KW-0444">Lipid biosynthesis</keyword>
<dbReference type="PANTHER" id="PTHR40029">
    <property type="match status" value="1"/>
</dbReference>
<keyword evidence="6" id="KW-0594">Phospholipid biosynthesis</keyword>
<organism evidence="9 10">
    <name type="scientific">Heliophilum fasciatum</name>
    <dbReference type="NCBI Taxonomy" id="35700"/>
    <lineage>
        <taxon>Bacteria</taxon>
        <taxon>Bacillati</taxon>
        <taxon>Bacillota</taxon>
        <taxon>Clostridia</taxon>
        <taxon>Eubacteriales</taxon>
        <taxon>Heliobacteriaceae</taxon>
        <taxon>Heliophilum</taxon>
    </lineage>
</organism>
<keyword evidence="3" id="KW-0479">Metal-binding</keyword>
<dbReference type="GO" id="GO:0046474">
    <property type="term" value="P:glycerophospholipid biosynthetic process"/>
    <property type="evidence" value="ECO:0007669"/>
    <property type="project" value="UniProtKB-ARBA"/>
</dbReference>
<keyword evidence="10" id="KW-1185">Reference proteome</keyword>
<keyword evidence="5" id="KW-0443">Lipid metabolism</keyword>
<dbReference type="SUPFAM" id="SSF51395">
    <property type="entry name" value="FMN-linked oxidoreductases"/>
    <property type="match status" value="1"/>
</dbReference>
<dbReference type="InterPro" id="IPR038597">
    <property type="entry name" value="GGGP/HepGP_synthase_sf"/>
</dbReference>
<gene>
    <name evidence="9" type="ORF">EDD73_13724</name>
</gene>
<dbReference type="Proteomes" id="UP000294813">
    <property type="component" value="Unassembled WGS sequence"/>
</dbReference>
<dbReference type="PANTHER" id="PTHR40029:SF2">
    <property type="entry name" value="HEPTAPRENYLGLYCERYL PHOSPHATE SYNTHASE"/>
    <property type="match status" value="1"/>
</dbReference>
<dbReference type="InterPro" id="IPR039074">
    <property type="entry name" value="GGGP/HepGP_synthase_I"/>
</dbReference>
<keyword evidence="4" id="KW-0460">Magnesium</keyword>
<evidence type="ECO:0000313" key="9">
    <source>
        <dbReference type="EMBL" id="TCP60463.1"/>
    </source>
</evidence>
<name>A0A4R2RCD2_9FIRM</name>